<dbReference type="Gene3D" id="2.60.120.290">
    <property type="entry name" value="Spermadhesin, CUB domain"/>
    <property type="match status" value="1"/>
</dbReference>
<comment type="caution">
    <text evidence="13">Lacks conserved residue(s) required for the propagation of feature annotation.</text>
</comment>
<dbReference type="GO" id="GO:0006508">
    <property type="term" value="P:proteolysis"/>
    <property type="evidence" value="ECO:0007669"/>
    <property type="project" value="UniProtKB-KW"/>
</dbReference>
<keyword evidence="2 12" id="KW-0964">Secreted</keyword>
<dbReference type="PRINTS" id="PR00480">
    <property type="entry name" value="ASTACIN"/>
</dbReference>
<keyword evidence="10" id="KW-1015">Disulfide bond</keyword>
<dbReference type="InterPro" id="IPR001506">
    <property type="entry name" value="Peptidase_M12A"/>
</dbReference>
<dbReference type="SMART" id="SM00235">
    <property type="entry name" value="ZnMc"/>
    <property type="match status" value="1"/>
</dbReference>
<dbReference type="InterPro" id="IPR017050">
    <property type="entry name" value="Metallopeptidase_nem"/>
</dbReference>
<feature type="active site" evidence="14">
    <location>
        <position position="152"/>
    </location>
</feature>
<evidence type="ECO:0000256" key="8">
    <source>
        <dbReference type="ARBA" id="ARBA00022833"/>
    </source>
</evidence>
<dbReference type="PANTHER" id="PTHR10127">
    <property type="entry name" value="DISCOIDIN, CUB, EGF, LAMININ , AND ZINC METALLOPROTEASE DOMAIN CONTAINING"/>
    <property type="match status" value="1"/>
</dbReference>
<keyword evidence="4 14" id="KW-0645">Protease</keyword>
<dbReference type="SUPFAM" id="SSF55486">
    <property type="entry name" value="Metalloproteases ('zincins'), catalytic domain"/>
    <property type="match status" value="1"/>
</dbReference>
<evidence type="ECO:0000256" key="11">
    <source>
        <dbReference type="ARBA" id="ARBA00023180"/>
    </source>
</evidence>
<name>A0AA39LTZ2_9BILA</name>
<accession>A0AA39LTZ2</accession>
<feature type="binding site" evidence="14">
    <location>
        <position position="155"/>
    </location>
    <ligand>
        <name>Zn(2+)</name>
        <dbReference type="ChEBI" id="CHEBI:29105"/>
        <note>catalytic</note>
    </ligand>
</feature>
<evidence type="ECO:0000256" key="2">
    <source>
        <dbReference type="ARBA" id="ARBA00022525"/>
    </source>
</evidence>
<dbReference type="GO" id="GO:0018996">
    <property type="term" value="P:molting cycle, collagen and cuticulin-based cuticle"/>
    <property type="evidence" value="ECO:0007669"/>
    <property type="project" value="InterPro"/>
</dbReference>
<organism evidence="18 19">
    <name type="scientific">Steinernema hermaphroditum</name>
    <dbReference type="NCBI Taxonomy" id="289476"/>
    <lineage>
        <taxon>Eukaryota</taxon>
        <taxon>Metazoa</taxon>
        <taxon>Ecdysozoa</taxon>
        <taxon>Nematoda</taxon>
        <taxon>Chromadorea</taxon>
        <taxon>Rhabditida</taxon>
        <taxon>Tylenchina</taxon>
        <taxon>Panagrolaimomorpha</taxon>
        <taxon>Strongyloidoidea</taxon>
        <taxon>Steinernematidae</taxon>
        <taxon>Steinernema</taxon>
    </lineage>
</organism>
<evidence type="ECO:0000256" key="14">
    <source>
        <dbReference type="PROSITE-ProRule" id="PRU01211"/>
    </source>
</evidence>
<dbReference type="AlphaFoldDB" id="A0AA39LTZ2"/>
<evidence type="ECO:0000256" key="13">
    <source>
        <dbReference type="PROSITE-ProRule" id="PRU00059"/>
    </source>
</evidence>
<comment type="caution">
    <text evidence="18">The sequence shown here is derived from an EMBL/GenBank/DDBJ whole genome shotgun (WGS) entry which is preliminary data.</text>
</comment>
<reference evidence="18" key="1">
    <citation type="submission" date="2023-06" db="EMBL/GenBank/DDBJ databases">
        <title>Genomic analysis of the entomopathogenic nematode Steinernema hermaphroditum.</title>
        <authorList>
            <person name="Schwarz E.M."/>
            <person name="Heppert J.K."/>
            <person name="Baniya A."/>
            <person name="Schwartz H.T."/>
            <person name="Tan C.-H."/>
            <person name="Antoshechkin I."/>
            <person name="Sternberg P.W."/>
            <person name="Goodrich-Blair H."/>
            <person name="Dillman A.R."/>
        </authorList>
    </citation>
    <scope>NUCLEOTIDE SEQUENCE</scope>
    <source>
        <strain evidence="18">PS9179</strain>
        <tissue evidence="18">Whole animal</tissue>
    </source>
</reference>
<evidence type="ECO:0000256" key="12">
    <source>
        <dbReference type="PIRNR" id="PIRNR036365"/>
    </source>
</evidence>
<dbReference type="PROSITE" id="PS00022">
    <property type="entry name" value="EGF_1"/>
    <property type="match status" value="1"/>
</dbReference>
<dbReference type="PROSITE" id="PS01180">
    <property type="entry name" value="CUB"/>
    <property type="match status" value="1"/>
</dbReference>
<protein>
    <recommendedName>
        <fullName evidence="12">Zinc metalloproteinase</fullName>
    </recommendedName>
</protein>
<keyword evidence="11" id="KW-0325">Glycoprotein</keyword>
<sequence>MWSKVLFLFVSLGVSASALDTVSSPLRLHAFHRFQLVGNLLHENDDQRIPSRSKRQVITGGHFPKNRWENGIVPYHFHSSISHSVAAKIREGFKFWEDNTCVRFQENGYGSTRLRFYRGHGCDSPVGKIYSLKDQDVSIGPGCEPFGVVTHEIAHALGFYHEQTRYDRDDYVTVNMDNIQKRWKGSFEKKTPGNTTNYGLPYDYGSNMQYSEDTFAINKDIPVITAKDPLHQHTMGQRAAPSFLDVLMMNKHYQCLGRCKTYNTVCYNQGYPNPNNCYKCICPWGFGGDRCDRRDSGRNNTVACGGELDATTEWKTLEATVGSYAVEVNRHDHCHWHIRAPQGRRILVRADELEAQCEHSCFWRNVEFKLQADLRLSGYRMCCNKHGQGQQLWSDTNLAIISAYARSVTYTIRISYRHSKQKSSDNINS</sequence>
<dbReference type="CDD" id="cd04280">
    <property type="entry name" value="ZnMc_astacin_like"/>
    <property type="match status" value="1"/>
</dbReference>
<dbReference type="InterPro" id="IPR024079">
    <property type="entry name" value="MetalloPept_cat_dom_sf"/>
</dbReference>
<dbReference type="Proteomes" id="UP001175271">
    <property type="component" value="Unassembled WGS sequence"/>
</dbReference>
<feature type="binding site" evidence="14">
    <location>
        <position position="151"/>
    </location>
    <ligand>
        <name>Zn(2+)</name>
        <dbReference type="ChEBI" id="CHEBI:29105"/>
        <note>catalytic</note>
    </ligand>
</feature>
<gene>
    <name evidence="18" type="ORF">QR680_004424</name>
</gene>
<comment type="cofactor">
    <cofactor evidence="14 15">
        <name>Zn(2+)</name>
        <dbReference type="ChEBI" id="CHEBI:29105"/>
    </cofactor>
    <text evidence="14 15">Binds 1 zinc ion per subunit.</text>
</comment>
<dbReference type="FunFam" id="3.40.390.10:FF:000028">
    <property type="entry name" value="Zinc metalloproteinase"/>
    <property type="match status" value="1"/>
</dbReference>
<dbReference type="PIRSF" id="PIRSF036365">
    <property type="entry name" value="Astacin_nematoda"/>
    <property type="match status" value="1"/>
</dbReference>
<evidence type="ECO:0000256" key="7">
    <source>
        <dbReference type="ARBA" id="ARBA00022801"/>
    </source>
</evidence>
<keyword evidence="9 14" id="KW-0482">Metalloprotease</keyword>
<keyword evidence="19" id="KW-1185">Reference proteome</keyword>
<dbReference type="InterPro" id="IPR000859">
    <property type="entry name" value="CUB_dom"/>
</dbReference>
<evidence type="ECO:0000313" key="19">
    <source>
        <dbReference type="Proteomes" id="UP001175271"/>
    </source>
</evidence>
<evidence type="ECO:0000256" key="3">
    <source>
        <dbReference type="ARBA" id="ARBA00022536"/>
    </source>
</evidence>
<evidence type="ECO:0000256" key="9">
    <source>
        <dbReference type="ARBA" id="ARBA00023049"/>
    </source>
</evidence>
<feature type="signal peptide" evidence="12 15">
    <location>
        <begin position="1"/>
        <end position="18"/>
    </location>
</feature>
<dbReference type="SUPFAM" id="SSF49854">
    <property type="entry name" value="Spermadhesin, CUB domain"/>
    <property type="match status" value="1"/>
</dbReference>
<feature type="domain" description="Peptidase M12A" evidence="17">
    <location>
        <begin position="56"/>
        <end position="260"/>
    </location>
</feature>
<dbReference type="EMBL" id="JAUCMV010000003">
    <property type="protein sequence ID" value="KAK0409234.1"/>
    <property type="molecule type" value="Genomic_DNA"/>
</dbReference>
<dbReference type="PROSITE" id="PS51864">
    <property type="entry name" value="ASTACIN"/>
    <property type="match status" value="1"/>
</dbReference>
<feature type="domain" description="CUB" evidence="16">
    <location>
        <begin position="304"/>
        <end position="382"/>
    </location>
</feature>
<keyword evidence="5 14" id="KW-0479">Metal-binding</keyword>
<evidence type="ECO:0000313" key="18">
    <source>
        <dbReference type="EMBL" id="KAK0409234.1"/>
    </source>
</evidence>
<evidence type="ECO:0000256" key="15">
    <source>
        <dbReference type="RuleBase" id="RU361183"/>
    </source>
</evidence>
<keyword evidence="8 14" id="KW-0862">Zinc</keyword>
<feature type="chain" id="PRO_5041484120" description="Zinc metalloproteinase" evidence="12 15">
    <location>
        <begin position="19"/>
        <end position="429"/>
    </location>
</feature>
<evidence type="ECO:0000256" key="1">
    <source>
        <dbReference type="ARBA" id="ARBA00004613"/>
    </source>
</evidence>
<dbReference type="InterPro" id="IPR000742">
    <property type="entry name" value="EGF"/>
</dbReference>
<evidence type="ECO:0000259" key="16">
    <source>
        <dbReference type="PROSITE" id="PS01180"/>
    </source>
</evidence>
<proteinExistence type="predicted"/>
<keyword evidence="3" id="KW-0245">EGF-like domain</keyword>
<feature type="binding site" evidence="14">
    <location>
        <position position="161"/>
    </location>
    <ligand>
        <name>Zn(2+)</name>
        <dbReference type="ChEBI" id="CHEBI:29105"/>
        <note>catalytic</note>
    </ligand>
</feature>
<dbReference type="GO" id="GO:0004222">
    <property type="term" value="F:metalloendopeptidase activity"/>
    <property type="evidence" value="ECO:0007669"/>
    <property type="project" value="UniProtKB-UniRule"/>
</dbReference>
<dbReference type="GO" id="GO:0005576">
    <property type="term" value="C:extracellular region"/>
    <property type="evidence" value="ECO:0007669"/>
    <property type="project" value="UniProtKB-SubCell"/>
</dbReference>
<dbReference type="Pfam" id="PF01400">
    <property type="entry name" value="Astacin"/>
    <property type="match status" value="1"/>
</dbReference>
<evidence type="ECO:0000256" key="6">
    <source>
        <dbReference type="ARBA" id="ARBA00022729"/>
    </source>
</evidence>
<dbReference type="PROSITE" id="PS01186">
    <property type="entry name" value="EGF_2"/>
    <property type="match status" value="1"/>
</dbReference>
<dbReference type="PANTHER" id="PTHR10127:SF891">
    <property type="entry name" value="ZINC METALLOPROTEINASE NAS-29"/>
    <property type="match status" value="1"/>
</dbReference>
<keyword evidence="6 12" id="KW-0732">Signal</keyword>
<keyword evidence="7 14" id="KW-0378">Hydrolase</keyword>
<dbReference type="InterPro" id="IPR034035">
    <property type="entry name" value="Astacin-like_dom"/>
</dbReference>
<evidence type="ECO:0000256" key="5">
    <source>
        <dbReference type="ARBA" id="ARBA00022723"/>
    </source>
</evidence>
<dbReference type="GO" id="GO:0008270">
    <property type="term" value="F:zinc ion binding"/>
    <property type="evidence" value="ECO:0007669"/>
    <property type="project" value="UniProtKB-UniRule"/>
</dbReference>
<dbReference type="Gene3D" id="3.40.390.10">
    <property type="entry name" value="Collagenase (Catalytic Domain)"/>
    <property type="match status" value="1"/>
</dbReference>
<dbReference type="InterPro" id="IPR035914">
    <property type="entry name" value="Sperma_CUB_dom_sf"/>
</dbReference>
<comment type="subcellular location">
    <subcellularLocation>
        <location evidence="1 12">Secreted</location>
    </subcellularLocation>
</comment>
<evidence type="ECO:0000259" key="17">
    <source>
        <dbReference type="PROSITE" id="PS51864"/>
    </source>
</evidence>
<evidence type="ECO:0000256" key="10">
    <source>
        <dbReference type="ARBA" id="ARBA00023157"/>
    </source>
</evidence>
<dbReference type="InterPro" id="IPR006026">
    <property type="entry name" value="Peptidase_Metallo"/>
</dbReference>
<evidence type="ECO:0000256" key="4">
    <source>
        <dbReference type="ARBA" id="ARBA00022670"/>
    </source>
</evidence>